<feature type="domain" description="Luciferase-like" evidence="5">
    <location>
        <begin position="14"/>
        <end position="230"/>
    </location>
</feature>
<evidence type="ECO:0000256" key="1">
    <source>
        <dbReference type="ARBA" id="ARBA00022630"/>
    </source>
</evidence>
<proteinExistence type="predicted"/>
<sequence>MRIGAVFPQTEIGADPGAVRAWAEAVEELGFGHAVAFDHVLGAGTAGRPGWYGYTSEDLFHEVFVLFGYLAGVTRTLELATGVLVLPQRQTALVAKQAAEVDVLSGGRLRLGVGIGWNRVEYDTLGATFTDRGARSAEQVEVLRALWAEPTVTYQGRWHRIEDAGILPRPVRGGIPVWFGGNAEAVLRRAGELGDGWLPQRPPDGTARAMVRRVRSYAAAAGRDPGAIGFEARLKLAEVPRGEWASFVAGWRELGATHLCLSTMGLGLATVDDHVHVLRSALLELGPSACD</sequence>
<reference evidence="7" key="1">
    <citation type="journal article" date="2019" name="Int. J. Syst. Evol. Microbiol.">
        <title>The Global Catalogue of Microorganisms (GCM) 10K type strain sequencing project: providing services to taxonomists for standard genome sequencing and annotation.</title>
        <authorList>
            <consortium name="The Broad Institute Genomics Platform"/>
            <consortium name="The Broad Institute Genome Sequencing Center for Infectious Disease"/>
            <person name="Wu L."/>
            <person name="Ma J."/>
        </authorList>
    </citation>
    <scope>NUCLEOTIDE SEQUENCE [LARGE SCALE GENOMIC DNA]</scope>
    <source>
        <strain evidence="7">JCM 4395</strain>
    </source>
</reference>
<dbReference type="PANTHER" id="PTHR42847:SF4">
    <property type="entry name" value="ALKANESULFONATE MONOOXYGENASE-RELATED"/>
    <property type="match status" value="1"/>
</dbReference>
<dbReference type="Proteomes" id="UP001501777">
    <property type="component" value="Unassembled WGS sequence"/>
</dbReference>
<keyword evidence="1" id="KW-0285">Flavoprotein</keyword>
<dbReference type="InterPro" id="IPR011251">
    <property type="entry name" value="Luciferase-like_dom"/>
</dbReference>
<dbReference type="NCBIfam" id="TIGR03619">
    <property type="entry name" value="F420_Rv2161c"/>
    <property type="match status" value="1"/>
</dbReference>
<dbReference type="SUPFAM" id="SSF51679">
    <property type="entry name" value="Bacterial luciferase-like"/>
    <property type="match status" value="1"/>
</dbReference>
<dbReference type="InterPro" id="IPR050172">
    <property type="entry name" value="SsuD_RutA_monooxygenase"/>
</dbReference>
<evidence type="ECO:0000313" key="6">
    <source>
        <dbReference type="EMBL" id="GAA2509303.1"/>
    </source>
</evidence>
<dbReference type="EMBL" id="BAAASG010000015">
    <property type="protein sequence ID" value="GAA2509303.1"/>
    <property type="molecule type" value="Genomic_DNA"/>
</dbReference>
<dbReference type="InterPro" id="IPR019921">
    <property type="entry name" value="Lucif-like_OxRdtase_Rv2161c"/>
</dbReference>
<accession>A0ABP6A3U3</accession>
<gene>
    <name evidence="6" type="ORF">GCM10010276_64020</name>
</gene>
<dbReference type="Pfam" id="PF00296">
    <property type="entry name" value="Bac_luciferase"/>
    <property type="match status" value="1"/>
</dbReference>
<organism evidence="6 7">
    <name type="scientific">Streptomyces longisporus</name>
    <dbReference type="NCBI Taxonomy" id="1948"/>
    <lineage>
        <taxon>Bacteria</taxon>
        <taxon>Bacillati</taxon>
        <taxon>Actinomycetota</taxon>
        <taxon>Actinomycetes</taxon>
        <taxon>Kitasatosporales</taxon>
        <taxon>Streptomycetaceae</taxon>
        <taxon>Streptomyces</taxon>
    </lineage>
</organism>
<dbReference type="PANTHER" id="PTHR42847">
    <property type="entry name" value="ALKANESULFONATE MONOOXYGENASE"/>
    <property type="match status" value="1"/>
</dbReference>
<name>A0ABP6A3U3_STRLO</name>
<comment type="caution">
    <text evidence="6">The sequence shown here is derived from an EMBL/GenBank/DDBJ whole genome shotgun (WGS) entry which is preliminary data.</text>
</comment>
<keyword evidence="3" id="KW-0560">Oxidoreductase</keyword>
<keyword evidence="2" id="KW-0288">FMN</keyword>
<evidence type="ECO:0000256" key="4">
    <source>
        <dbReference type="ARBA" id="ARBA00023033"/>
    </source>
</evidence>
<evidence type="ECO:0000256" key="3">
    <source>
        <dbReference type="ARBA" id="ARBA00023002"/>
    </source>
</evidence>
<keyword evidence="4" id="KW-0503">Monooxygenase</keyword>
<evidence type="ECO:0000256" key="2">
    <source>
        <dbReference type="ARBA" id="ARBA00022643"/>
    </source>
</evidence>
<keyword evidence="7" id="KW-1185">Reference proteome</keyword>
<dbReference type="InterPro" id="IPR036661">
    <property type="entry name" value="Luciferase-like_sf"/>
</dbReference>
<evidence type="ECO:0000259" key="5">
    <source>
        <dbReference type="Pfam" id="PF00296"/>
    </source>
</evidence>
<protein>
    <recommendedName>
        <fullName evidence="5">Luciferase-like domain-containing protein</fullName>
    </recommendedName>
</protein>
<dbReference type="Gene3D" id="3.20.20.30">
    <property type="entry name" value="Luciferase-like domain"/>
    <property type="match status" value="1"/>
</dbReference>
<evidence type="ECO:0000313" key="7">
    <source>
        <dbReference type="Proteomes" id="UP001501777"/>
    </source>
</evidence>
<dbReference type="RefSeq" id="WP_344404282.1">
    <property type="nucleotide sequence ID" value="NZ_BAAASG010000015.1"/>
</dbReference>